<evidence type="ECO:0000256" key="1">
    <source>
        <dbReference type="SAM" id="MobiDB-lite"/>
    </source>
</evidence>
<reference evidence="2" key="1">
    <citation type="journal article" date="2020" name="New Phytol.">
        <title>Comparative genomics reveals dynamic genome evolution in host specialist ectomycorrhizal fungi.</title>
        <authorList>
            <person name="Lofgren L.A."/>
            <person name="Nguyen N.H."/>
            <person name="Vilgalys R."/>
            <person name="Ruytinx J."/>
            <person name="Liao H.L."/>
            <person name="Branco S."/>
            <person name="Kuo A."/>
            <person name="LaButti K."/>
            <person name="Lipzen A."/>
            <person name="Andreopoulos W."/>
            <person name="Pangilinan J."/>
            <person name="Riley R."/>
            <person name="Hundley H."/>
            <person name="Na H."/>
            <person name="Barry K."/>
            <person name="Grigoriev I.V."/>
            <person name="Stajich J.E."/>
            <person name="Kennedy P.G."/>
        </authorList>
    </citation>
    <scope>NUCLEOTIDE SEQUENCE</scope>
    <source>
        <strain evidence="2">FC203</strain>
    </source>
</reference>
<organism evidence="2 3">
    <name type="scientific">Suillus fuscotomentosus</name>
    <dbReference type="NCBI Taxonomy" id="1912939"/>
    <lineage>
        <taxon>Eukaryota</taxon>
        <taxon>Fungi</taxon>
        <taxon>Dikarya</taxon>
        <taxon>Basidiomycota</taxon>
        <taxon>Agaricomycotina</taxon>
        <taxon>Agaricomycetes</taxon>
        <taxon>Agaricomycetidae</taxon>
        <taxon>Boletales</taxon>
        <taxon>Suillineae</taxon>
        <taxon>Suillaceae</taxon>
        <taxon>Suillus</taxon>
    </lineage>
</organism>
<protein>
    <submittedName>
        <fullName evidence="2">Uncharacterized protein</fullName>
    </submittedName>
</protein>
<dbReference type="AlphaFoldDB" id="A0AAD4DXU2"/>
<dbReference type="GeneID" id="64671657"/>
<feature type="region of interest" description="Disordered" evidence="1">
    <location>
        <begin position="271"/>
        <end position="307"/>
    </location>
</feature>
<keyword evidence="3" id="KW-1185">Reference proteome</keyword>
<evidence type="ECO:0000313" key="2">
    <source>
        <dbReference type="EMBL" id="KAG1896080.1"/>
    </source>
</evidence>
<gene>
    <name evidence="2" type="ORF">F5891DRAFT_983778</name>
</gene>
<dbReference type="Proteomes" id="UP001195769">
    <property type="component" value="Unassembled WGS sequence"/>
</dbReference>
<evidence type="ECO:0000313" key="3">
    <source>
        <dbReference type="Proteomes" id="UP001195769"/>
    </source>
</evidence>
<feature type="compositionally biased region" description="Low complexity" evidence="1">
    <location>
        <begin position="273"/>
        <end position="287"/>
    </location>
</feature>
<dbReference type="RefSeq" id="XP_041221656.1">
    <property type="nucleotide sequence ID" value="XM_041377359.1"/>
</dbReference>
<proteinExistence type="predicted"/>
<accession>A0AAD4DXU2</accession>
<comment type="caution">
    <text evidence="2">The sequence shown here is derived from an EMBL/GenBank/DDBJ whole genome shotgun (WGS) entry which is preliminary data.</text>
</comment>
<feature type="region of interest" description="Disordered" evidence="1">
    <location>
        <begin position="52"/>
        <end position="87"/>
    </location>
</feature>
<sequence>MHACIIPPSRFADSTRRLSFDHETGNATPGFYSDTCLQKTFEQAGAVNLPRTYDASPTAHIGPSPPSSSPTITNDFLDDDTNAPTSLPPVIRHLNHVVKRAKEKYKPYNRNRPRTMELRFAEKYIGPSDMGPVDVQRTSCQGKVLAEHGLKHMSCEAIAQAVLTKEADLEWKRMCALASAWEIEVLRRHERLAHIIHNDKARIYASATSEPLLASLETLANSDLDSGELQSRLAFAIAAYSQDKSLYSATDEQFDHLEHLAREHYVGAIEDNSPASPIDSDASASSSGVHDSGIVRGISEISTKSDD</sequence>
<dbReference type="EMBL" id="JABBWK010000059">
    <property type="protein sequence ID" value="KAG1896080.1"/>
    <property type="molecule type" value="Genomic_DNA"/>
</dbReference>
<name>A0AAD4DXU2_9AGAM</name>